<dbReference type="InterPro" id="IPR036890">
    <property type="entry name" value="HATPase_C_sf"/>
</dbReference>
<evidence type="ECO:0000259" key="11">
    <source>
        <dbReference type="PROSITE" id="PS50109"/>
    </source>
</evidence>
<dbReference type="Pfam" id="PF00672">
    <property type="entry name" value="HAMP"/>
    <property type="match status" value="1"/>
</dbReference>
<dbReference type="InterPro" id="IPR003594">
    <property type="entry name" value="HATPase_dom"/>
</dbReference>
<dbReference type="SMART" id="SM00304">
    <property type="entry name" value="HAMP"/>
    <property type="match status" value="1"/>
</dbReference>
<dbReference type="InterPro" id="IPR004358">
    <property type="entry name" value="Sig_transdc_His_kin-like_C"/>
</dbReference>
<dbReference type="STRING" id="1817867.A3F83_00445"/>
<evidence type="ECO:0000256" key="7">
    <source>
        <dbReference type="ARBA" id="ARBA00023012"/>
    </source>
</evidence>
<feature type="transmembrane region" description="Helical" evidence="10">
    <location>
        <begin position="20"/>
        <end position="41"/>
    </location>
</feature>
<reference evidence="13 14" key="1">
    <citation type="journal article" date="2016" name="Nat. Commun.">
        <title>Thousands of microbial genomes shed light on interconnected biogeochemical processes in an aquifer system.</title>
        <authorList>
            <person name="Anantharaman K."/>
            <person name="Brown C.T."/>
            <person name="Hug L.A."/>
            <person name="Sharon I."/>
            <person name="Castelle C.J."/>
            <person name="Probst A.J."/>
            <person name="Thomas B.C."/>
            <person name="Singh A."/>
            <person name="Wilkins M.J."/>
            <person name="Karaoz U."/>
            <person name="Brodie E.L."/>
            <person name="Williams K.H."/>
            <person name="Hubbard S.S."/>
            <person name="Banfield J.F."/>
        </authorList>
    </citation>
    <scope>NUCLEOTIDE SEQUENCE [LARGE SCALE GENOMIC DNA]</scope>
</reference>
<evidence type="ECO:0000256" key="6">
    <source>
        <dbReference type="ARBA" id="ARBA00022777"/>
    </source>
</evidence>
<evidence type="ECO:0000259" key="12">
    <source>
        <dbReference type="PROSITE" id="PS50885"/>
    </source>
</evidence>
<evidence type="ECO:0000256" key="4">
    <source>
        <dbReference type="ARBA" id="ARBA00022553"/>
    </source>
</evidence>
<dbReference type="EC" id="2.7.13.3" evidence="3"/>
<comment type="catalytic activity">
    <reaction evidence="1">
        <text>ATP + protein L-histidine = ADP + protein N-phospho-L-histidine.</text>
        <dbReference type="EC" id="2.7.13.3"/>
    </reaction>
</comment>
<evidence type="ECO:0000256" key="2">
    <source>
        <dbReference type="ARBA" id="ARBA00004370"/>
    </source>
</evidence>
<dbReference type="FunFam" id="1.10.287.130:FF:000001">
    <property type="entry name" value="Two-component sensor histidine kinase"/>
    <property type="match status" value="1"/>
</dbReference>
<keyword evidence="4" id="KW-0597">Phosphoprotein</keyword>
<dbReference type="PANTHER" id="PTHR43711">
    <property type="entry name" value="TWO-COMPONENT HISTIDINE KINASE"/>
    <property type="match status" value="1"/>
</dbReference>
<dbReference type="InterPro" id="IPR036097">
    <property type="entry name" value="HisK_dim/P_sf"/>
</dbReference>
<dbReference type="CDD" id="cd00075">
    <property type="entry name" value="HATPase"/>
    <property type="match status" value="1"/>
</dbReference>
<dbReference type="PROSITE" id="PS50109">
    <property type="entry name" value="HIS_KIN"/>
    <property type="match status" value="1"/>
</dbReference>
<dbReference type="SUPFAM" id="SSF55874">
    <property type="entry name" value="ATPase domain of HSP90 chaperone/DNA topoisomerase II/histidine kinase"/>
    <property type="match status" value="1"/>
</dbReference>
<dbReference type="InterPro" id="IPR003661">
    <property type="entry name" value="HisK_dim/P_dom"/>
</dbReference>
<gene>
    <name evidence="13" type="ORF">A3F83_00445</name>
</gene>
<dbReference type="CDD" id="cd06225">
    <property type="entry name" value="HAMP"/>
    <property type="match status" value="1"/>
</dbReference>
<dbReference type="SMART" id="SM00388">
    <property type="entry name" value="HisKA"/>
    <property type="match status" value="1"/>
</dbReference>
<evidence type="ECO:0000256" key="8">
    <source>
        <dbReference type="ARBA" id="ARBA00023136"/>
    </source>
</evidence>
<dbReference type="GO" id="GO:0000155">
    <property type="term" value="F:phosphorelay sensor kinase activity"/>
    <property type="evidence" value="ECO:0007669"/>
    <property type="project" value="InterPro"/>
</dbReference>
<dbReference type="Gene3D" id="1.10.287.130">
    <property type="match status" value="1"/>
</dbReference>
<keyword evidence="6" id="KW-0418">Kinase</keyword>
<dbReference type="InterPro" id="IPR003660">
    <property type="entry name" value="HAMP_dom"/>
</dbReference>
<dbReference type="Pfam" id="PF00512">
    <property type="entry name" value="HisKA"/>
    <property type="match status" value="1"/>
</dbReference>
<evidence type="ECO:0000256" key="1">
    <source>
        <dbReference type="ARBA" id="ARBA00000085"/>
    </source>
</evidence>
<dbReference type="EMBL" id="MFIX01000203">
    <property type="protein sequence ID" value="OGG01726.1"/>
    <property type="molecule type" value="Genomic_DNA"/>
</dbReference>
<keyword evidence="7" id="KW-0902">Two-component regulatory system</keyword>
<dbReference type="CDD" id="cd00082">
    <property type="entry name" value="HisKA"/>
    <property type="match status" value="1"/>
</dbReference>
<evidence type="ECO:0000256" key="10">
    <source>
        <dbReference type="SAM" id="Phobius"/>
    </source>
</evidence>
<dbReference type="FunFam" id="3.30.565.10:FF:000006">
    <property type="entry name" value="Sensor histidine kinase WalK"/>
    <property type="match status" value="1"/>
</dbReference>
<dbReference type="Gene3D" id="6.10.340.10">
    <property type="match status" value="1"/>
</dbReference>
<dbReference type="InterPro" id="IPR050736">
    <property type="entry name" value="Sensor_HK_Regulatory"/>
</dbReference>
<evidence type="ECO:0000256" key="9">
    <source>
        <dbReference type="SAM" id="Coils"/>
    </source>
</evidence>
<comment type="caution">
    <text evidence="13">The sequence shown here is derived from an EMBL/GenBank/DDBJ whole genome shotgun (WGS) entry which is preliminary data.</text>
</comment>
<dbReference type="Gene3D" id="3.30.565.10">
    <property type="entry name" value="Histidine kinase-like ATPase, C-terminal domain"/>
    <property type="match status" value="1"/>
</dbReference>
<dbReference type="SMART" id="SM00387">
    <property type="entry name" value="HATPase_c"/>
    <property type="match status" value="1"/>
</dbReference>
<feature type="transmembrane region" description="Helical" evidence="10">
    <location>
        <begin position="195"/>
        <end position="218"/>
    </location>
</feature>
<keyword evidence="5" id="KW-0808">Transferase</keyword>
<evidence type="ECO:0000313" key="14">
    <source>
        <dbReference type="Proteomes" id="UP000179129"/>
    </source>
</evidence>
<keyword evidence="10" id="KW-0812">Transmembrane</keyword>
<keyword evidence="10" id="KW-1133">Transmembrane helix</keyword>
<feature type="domain" description="HAMP" evidence="12">
    <location>
        <begin position="219"/>
        <end position="271"/>
    </location>
</feature>
<dbReference type="SUPFAM" id="SSF158472">
    <property type="entry name" value="HAMP domain-like"/>
    <property type="match status" value="1"/>
</dbReference>
<evidence type="ECO:0000256" key="5">
    <source>
        <dbReference type="ARBA" id="ARBA00022679"/>
    </source>
</evidence>
<dbReference type="Pfam" id="PF02518">
    <property type="entry name" value="HATPase_c"/>
    <property type="match status" value="1"/>
</dbReference>
<evidence type="ECO:0000256" key="3">
    <source>
        <dbReference type="ARBA" id="ARBA00012438"/>
    </source>
</evidence>
<keyword evidence="8 10" id="KW-0472">Membrane</keyword>
<evidence type="ECO:0000313" key="13">
    <source>
        <dbReference type="EMBL" id="OGG01726.1"/>
    </source>
</evidence>
<comment type="subcellular location">
    <subcellularLocation>
        <location evidence="2">Membrane</location>
    </subcellularLocation>
</comment>
<sequence length="537" mass="59312">MSQPAKRVLFRLSLGLKASLAVIFLIVIIAASFTGFFILYLKNASLEELRSRSFALAGSLAYNSRFALYSKDVNTLRTLVGGLKMEKDVVRAMLVDLEGKVIVNSEAEDTLQSITIDSTASADGRWWYFSGIMNIFRSRVMITIGREANREGDAFLFTPLDITAVGRSEAVRQVALGYAVLDVSLADMEEKISSAVLKAVVITLVMILVVITGVIITVHRIVRPIYLLADATREVASGSFGMNISVSRSDELGVLADSFNEMSSQLKKSKDDIERLNTELETKVVESTAELMGHYRELENTFVELKSRDEAKDDFLSMVTHELRTPLNSIQMFSEMLLHGLGSGDKKQADTLTTIINNCQRLSRLINNILDLSKIEAGHLQISLQKIELVGLIKATLSSLKPNLEKRQLACSCECSRIYILLESDPDRVVQVLTNVLSNAIKFSPAGSKIDVKVENAGEEAVVSVRDRGKGIYEEDIPKVFDKFYQLENINATTEGSGLGMSIAKLLVERLGGRIWIESQIGEGTTVYFTLRGLIES</sequence>
<accession>A0A1F5YNM7</accession>
<dbReference type="PANTHER" id="PTHR43711:SF1">
    <property type="entry name" value="HISTIDINE KINASE 1"/>
    <property type="match status" value="1"/>
</dbReference>
<proteinExistence type="predicted"/>
<dbReference type="SUPFAM" id="SSF47384">
    <property type="entry name" value="Homodimeric domain of signal transducing histidine kinase"/>
    <property type="match status" value="1"/>
</dbReference>
<feature type="coiled-coil region" evidence="9">
    <location>
        <begin position="259"/>
        <end position="290"/>
    </location>
</feature>
<protein>
    <recommendedName>
        <fullName evidence="3">histidine kinase</fullName>
        <ecNumber evidence="3">2.7.13.3</ecNumber>
    </recommendedName>
</protein>
<dbReference type="InterPro" id="IPR005467">
    <property type="entry name" value="His_kinase_dom"/>
</dbReference>
<dbReference type="PRINTS" id="PR00344">
    <property type="entry name" value="BCTRLSENSOR"/>
</dbReference>
<dbReference type="GO" id="GO:0016020">
    <property type="term" value="C:membrane"/>
    <property type="evidence" value="ECO:0007669"/>
    <property type="project" value="UniProtKB-SubCell"/>
</dbReference>
<organism evidence="13 14">
    <name type="scientific">Candidatus Glassbacteria bacterium RIFCSPLOWO2_12_FULL_58_11</name>
    <dbReference type="NCBI Taxonomy" id="1817867"/>
    <lineage>
        <taxon>Bacteria</taxon>
        <taxon>Candidatus Glassiibacteriota</taxon>
    </lineage>
</organism>
<dbReference type="AlphaFoldDB" id="A0A1F5YNM7"/>
<keyword evidence="9" id="KW-0175">Coiled coil</keyword>
<dbReference type="Proteomes" id="UP000179129">
    <property type="component" value="Unassembled WGS sequence"/>
</dbReference>
<dbReference type="PROSITE" id="PS50885">
    <property type="entry name" value="HAMP"/>
    <property type="match status" value="1"/>
</dbReference>
<name>A0A1F5YNM7_9BACT</name>
<feature type="domain" description="Histidine kinase" evidence="11">
    <location>
        <begin position="318"/>
        <end position="535"/>
    </location>
</feature>